<name>A0ACB5TAV7_AMBMO</name>
<organism evidence="1 2">
    <name type="scientific">Ambrosiozyma monospora</name>
    <name type="common">Yeast</name>
    <name type="synonym">Endomycopsis monosporus</name>
    <dbReference type="NCBI Taxonomy" id="43982"/>
    <lineage>
        <taxon>Eukaryota</taxon>
        <taxon>Fungi</taxon>
        <taxon>Dikarya</taxon>
        <taxon>Ascomycota</taxon>
        <taxon>Saccharomycotina</taxon>
        <taxon>Pichiomycetes</taxon>
        <taxon>Pichiales</taxon>
        <taxon>Pichiaceae</taxon>
        <taxon>Ambrosiozyma</taxon>
    </lineage>
</organism>
<keyword evidence="2" id="KW-1185">Reference proteome</keyword>
<proteinExistence type="predicted"/>
<reference evidence="1" key="1">
    <citation type="submission" date="2023-04" db="EMBL/GenBank/DDBJ databases">
        <title>Ambrosiozyma monospora NBRC 10751.</title>
        <authorList>
            <person name="Ichikawa N."/>
            <person name="Sato H."/>
            <person name="Tonouchi N."/>
        </authorList>
    </citation>
    <scope>NUCLEOTIDE SEQUENCE</scope>
    <source>
        <strain evidence="1">NBRC 10751</strain>
    </source>
</reference>
<sequence length="211" mass="24141">MKEITPSKHLLLDTNKPHTDSQIVETYPVYNARGTSYHIQSGESHNVNGSNNNDGVFSSSSLTLHPLMGNTPLNNHLIQERVNLLLKTKDLVLQNKMEIKKVLRKFTEEYTELKLTEEFLEKEIEIWSNKMTETNTYDGESVPQSSKESIDEDVATLAILFDESGNKLENKESLSVMSLSKVKKRERFKAHLKMFGYLSPFHQLPEKENGN</sequence>
<accession>A0ACB5TAV7</accession>
<evidence type="ECO:0000313" key="2">
    <source>
        <dbReference type="Proteomes" id="UP001165064"/>
    </source>
</evidence>
<dbReference type="Proteomes" id="UP001165064">
    <property type="component" value="Unassembled WGS sequence"/>
</dbReference>
<dbReference type="EMBL" id="BSXS01005850">
    <property type="protein sequence ID" value="GME84858.1"/>
    <property type="molecule type" value="Genomic_DNA"/>
</dbReference>
<gene>
    <name evidence="1" type="ORF">Amon02_000715500</name>
</gene>
<protein>
    <submittedName>
        <fullName evidence="1">Unnamed protein product</fullName>
    </submittedName>
</protein>
<evidence type="ECO:0000313" key="1">
    <source>
        <dbReference type="EMBL" id="GME84858.1"/>
    </source>
</evidence>
<comment type="caution">
    <text evidence="1">The sequence shown here is derived from an EMBL/GenBank/DDBJ whole genome shotgun (WGS) entry which is preliminary data.</text>
</comment>